<reference evidence="12" key="1">
    <citation type="journal article" date="2020" name="Nat. Ecol. Evol.">
        <title>Deeply conserved synteny resolves early events in vertebrate evolution.</title>
        <authorList>
            <person name="Simakov O."/>
            <person name="Marletaz F."/>
            <person name="Yue J.X."/>
            <person name="O'Connell B."/>
            <person name="Jenkins J."/>
            <person name="Brandt A."/>
            <person name="Calef R."/>
            <person name="Tung C.H."/>
            <person name="Huang T.K."/>
            <person name="Schmutz J."/>
            <person name="Satoh N."/>
            <person name="Yu J.K."/>
            <person name="Putnam N.H."/>
            <person name="Green R.E."/>
            <person name="Rokhsar D.S."/>
        </authorList>
    </citation>
    <scope>NUCLEOTIDE SEQUENCE [LARGE SCALE GENOMIC DNA]</scope>
    <source>
        <strain evidence="12">S238N-H82</strain>
    </source>
</reference>
<evidence type="ECO:0000259" key="11">
    <source>
        <dbReference type="PROSITE" id="PS51085"/>
    </source>
</evidence>
<evidence type="ECO:0000256" key="6">
    <source>
        <dbReference type="ARBA" id="ARBA00022982"/>
    </source>
</evidence>
<dbReference type="GO" id="GO:0009055">
    <property type="term" value="F:electron transfer activity"/>
    <property type="evidence" value="ECO:0000318"/>
    <property type="project" value="GO_Central"/>
</dbReference>
<evidence type="ECO:0000256" key="7">
    <source>
        <dbReference type="ARBA" id="ARBA00023004"/>
    </source>
</evidence>
<dbReference type="GO" id="GO:0051537">
    <property type="term" value="F:2 iron, 2 sulfur cluster binding"/>
    <property type="evidence" value="ECO:0007669"/>
    <property type="project" value="UniProtKB-KW"/>
</dbReference>
<dbReference type="FunFam" id="3.10.20.30:FF:000013">
    <property type="entry name" value="Adrenodoxin, mitochondrial"/>
    <property type="match status" value="1"/>
</dbReference>
<keyword evidence="6" id="KW-0249">Electron transport</keyword>
<dbReference type="PROSITE" id="PS00814">
    <property type="entry name" value="ADX"/>
    <property type="match status" value="1"/>
</dbReference>
<proteinExistence type="inferred from homology"/>
<comment type="subcellular location">
    <subcellularLocation>
        <location evidence="1">Mitochondrion</location>
    </subcellularLocation>
</comment>
<dbReference type="GO" id="GO:0140647">
    <property type="term" value="P:P450-containing electron transport chain"/>
    <property type="evidence" value="ECO:0007669"/>
    <property type="project" value="InterPro"/>
</dbReference>
<evidence type="ECO:0000256" key="8">
    <source>
        <dbReference type="ARBA" id="ARBA00023014"/>
    </source>
</evidence>
<comment type="similarity">
    <text evidence="2">Belongs to the adrenodoxin/putidaredoxin family.</text>
</comment>
<keyword evidence="4" id="KW-0001">2Fe-2S</keyword>
<dbReference type="GO" id="GO:0046872">
    <property type="term" value="F:metal ion binding"/>
    <property type="evidence" value="ECO:0007669"/>
    <property type="project" value="UniProtKB-KW"/>
</dbReference>
<keyword evidence="7" id="KW-0408">Iron</keyword>
<keyword evidence="8" id="KW-0411">Iron-sulfur</keyword>
<sequence>MAASVLFPASARLLSGLRHFSRVSRAATTSLCRPQNHSLSTTARHFSQPTPRTEKAKVTVNYVMRDGSTVPVRTKVGENLLDIAIENDLDIDGFGACEGTLACSTCHLIFEQPIYDQLEEPTDEELDMLDLAFGLTDTSRLGCQVCVTKALDGLTVKVPEGVADARDV</sequence>
<feature type="domain" description="2Fe-2S ferredoxin-type" evidence="11">
    <location>
        <begin position="58"/>
        <end position="162"/>
    </location>
</feature>
<evidence type="ECO:0000256" key="9">
    <source>
        <dbReference type="ARBA" id="ARBA00023128"/>
    </source>
</evidence>
<evidence type="ECO:0000256" key="2">
    <source>
        <dbReference type="ARBA" id="ARBA00010914"/>
    </source>
</evidence>
<keyword evidence="5" id="KW-0479">Metal-binding</keyword>
<dbReference type="PANTHER" id="PTHR23426:SF76">
    <property type="entry name" value="ADRENODOXIN-LIKE PROTEIN 2, MITOCHONDRIAL"/>
    <property type="match status" value="1"/>
</dbReference>
<evidence type="ECO:0000256" key="5">
    <source>
        <dbReference type="ARBA" id="ARBA00022723"/>
    </source>
</evidence>
<dbReference type="AlphaFoldDB" id="A0A9J7N1C4"/>
<evidence type="ECO:0000256" key="1">
    <source>
        <dbReference type="ARBA" id="ARBA00004173"/>
    </source>
</evidence>
<dbReference type="InterPro" id="IPR001041">
    <property type="entry name" value="2Fe-2S_ferredoxin-type"/>
</dbReference>
<dbReference type="PANTHER" id="PTHR23426">
    <property type="entry name" value="FERREDOXIN/ADRENODOXIN"/>
    <property type="match status" value="1"/>
</dbReference>
<dbReference type="Proteomes" id="UP000001554">
    <property type="component" value="Chromosome 9"/>
</dbReference>
<keyword evidence="9" id="KW-0496">Mitochondrion</keyword>
<dbReference type="GO" id="GO:0022900">
    <property type="term" value="P:electron transport chain"/>
    <property type="evidence" value="ECO:0000318"/>
    <property type="project" value="GO_Central"/>
</dbReference>
<reference evidence="13" key="2">
    <citation type="submission" date="2025-08" db="UniProtKB">
        <authorList>
            <consortium name="RefSeq"/>
        </authorList>
    </citation>
    <scope>IDENTIFICATION</scope>
    <source>
        <strain evidence="13">S238N-H82</strain>
        <tissue evidence="13">Testes</tissue>
    </source>
</reference>
<dbReference type="InterPro" id="IPR036010">
    <property type="entry name" value="2Fe-2S_ferredoxin-like_sf"/>
</dbReference>
<name>A0A9J7N1C4_BRAFL</name>
<dbReference type="PROSITE" id="PS51085">
    <property type="entry name" value="2FE2S_FER_2"/>
    <property type="match status" value="1"/>
</dbReference>
<dbReference type="Gene3D" id="3.10.20.30">
    <property type="match status" value="1"/>
</dbReference>
<dbReference type="InterPro" id="IPR012675">
    <property type="entry name" value="Beta-grasp_dom_sf"/>
</dbReference>
<dbReference type="GO" id="GO:0005739">
    <property type="term" value="C:mitochondrion"/>
    <property type="evidence" value="ECO:0000318"/>
    <property type="project" value="GO_Central"/>
</dbReference>
<evidence type="ECO:0000256" key="4">
    <source>
        <dbReference type="ARBA" id="ARBA00022714"/>
    </source>
</evidence>
<dbReference type="RefSeq" id="XP_035686630.1">
    <property type="nucleotide sequence ID" value="XM_035830737.1"/>
</dbReference>
<dbReference type="PRINTS" id="PR00355">
    <property type="entry name" value="ADRENODOXIN"/>
</dbReference>
<evidence type="ECO:0000256" key="3">
    <source>
        <dbReference type="ARBA" id="ARBA00022448"/>
    </source>
</evidence>
<comment type="cofactor">
    <cofactor evidence="10">
        <name>[2Fe-2S] cluster</name>
        <dbReference type="ChEBI" id="CHEBI:190135"/>
    </cofactor>
</comment>
<dbReference type="SUPFAM" id="SSF54292">
    <property type="entry name" value="2Fe-2S ferredoxin-like"/>
    <property type="match status" value="1"/>
</dbReference>
<dbReference type="CDD" id="cd00207">
    <property type="entry name" value="fer2"/>
    <property type="match status" value="1"/>
</dbReference>
<dbReference type="Pfam" id="PF00111">
    <property type="entry name" value="Fer2"/>
    <property type="match status" value="1"/>
</dbReference>
<dbReference type="InterPro" id="IPR018298">
    <property type="entry name" value="Adrenodoxin_Fe-S_BS"/>
</dbReference>
<dbReference type="KEGG" id="bfo:118422890"/>
<organism evidence="12 13">
    <name type="scientific">Branchiostoma floridae</name>
    <name type="common">Florida lancelet</name>
    <name type="synonym">Amphioxus</name>
    <dbReference type="NCBI Taxonomy" id="7739"/>
    <lineage>
        <taxon>Eukaryota</taxon>
        <taxon>Metazoa</taxon>
        <taxon>Chordata</taxon>
        <taxon>Cephalochordata</taxon>
        <taxon>Leptocardii</taxon>
        <taxon>Amphioxiformes</taxon>
        <taxon>Branchiostomatidae</taxon>
        <taxon>Branchiostoma</taxon>
    </lineage>
</organism>
<keyword evidence="3" id="KW-0813">Transport</keyword>
<evidence type="ECO:0000313" key="12">
    <source>
        <dbReference type="Proteomes" id="UP000001554"/>
    </source>
</evidence>
<dbReference type="OrthoDB" id="268593at2759"/>
<accession>A0A9J7N1C4</accession>
<dbReference type="GeneID" id="118422890"/>
<evidence type="ECO:0000313" key="13">
    <source>
        <dbReference type="RefSeq" id="XP_035686630.1"/>
    </source>
</evidence>
<keyword evidence="12" id="KW-1185">Reference proteome</keyword>
<gene>
    <name evidence="13" type="primary">LOC118422890</name>
</gene>
<dbReference type="InterPro" id="IPR001055">
    <property type="entry name" value="Adrenodoxin-like"/>
</dbReference>
<protein>
    <submittedName>
        <fullName evidence="13">Adrenodoxin-like isoform X1</fullName>
    </submittedName>
</protein>
<dbReference type="OMA" id="NAYIRNC"/>
<evidence type="ECO:0000256" key="10">
    <source>
        <dbReference type="ARBA" id="ARBA00034078"/>
    </source>
</evidence>